<feature type="domain" description="CRAL-TRIO" evidence="1">
    <location>
        <begin position="175"/>
        <end position="335"/>
    </location>
</feature>
<name>A0A8S1WR35_PAROT</name>
<evidence type="ECO:0000313" key="3">
    <source>
        <dbReference type="Proteomes" id="UP000683925"/>
    </source>
</evidence>
<keyword evidence="3" id="KW-1185">Reference proteome</keyword>
<protein>
    <recommendedName>
        <fullName evidence="1">CRAL-TRIO domain-containing protein</fullName>
    </recommendedName>
</protein>
<dbReference type="PANTHER" id="PTHR46818">
    <property type="entry name" value="DOMAIN-CONTAINING PROTEIN, PUTATIVE-RELATED"/>
    <property type="match status" value="1"/>
</dbReference>
<dbReference type="InterPro" id="IPR011074">
    <property type="entry name" value="CRAL/TRIO_N_dom"/>
</dbReference>
<dbReference type="OrthoDB" id="296049at2759"/>
<proteinExistence type="predicted"/>
<dbReference type="OMA" id="CYLERMF"/>
<organism evidence="2 3">
    <name type="scientific">Paramecium octaurelia</name>
    <dbReference type="NCBI Taxonomy" id="43137"/>
    <lineage>
        <taxon>Eukaryota</taxon>
        <taxon>Sar</taxon>
        <taxon>Alveolata</taxon>
        <taxon>Ciliophora</taxon>
        <taxon>Intramacronucleata</taxon>
        <taxon>Oligohymenophorea</taxon>
        <taxon>Peniculida</taxon>
        <taxon>Parameciidae</taxon>
        <taxon>Paramecium</taxon>
    </lineage>
</organism>
<dbReference type="Pfam" id="PF00650">
    <property type="entry name" value="CRAL_TRIO"/>
    <property type="match status" value="1"/>
</dbReference>
<dbReference type="AlphaFoldDB" id="A0A8S1WR35"/>
<dbReference type="EMBL" id="CAJJDP010000098">
    <property type="protein sequence ID" value="CAD8191161.1"/>
    <property type="molecule type" value="Genomic_DNA"/>
</dbReference>
<evidence type="ECO:0000259" key="1">
    <source>
        <dbReference type="PROSITE" id="PS50191"/>
    </source>
</evidence>
<dbReference type="SMART" id="SM00516">
    <property type="entry name" value="SEC14"/>
    <property type="match status" value="1"/>
</dbReference>
<evidence type="ECO:0000313" key="2">
    <source>
        <dbReference type="EMBL" id="CAD8191161.1"/>
    </source>
</evidence>
<dbReference type="SMART" id="SM01100">
    <property type="entry name" value="CRAL_TRIO_N"/>
    <property type="match status" value="1"/>
</dbReference>
<reference evidence="2" key="1">
    <citation type="submission" date="2021-01" db="EMBL/GenBank/DDBJ databases">
        <authorList>
            <consortium name="Genoscope - CEA"/>
            <person name="William W."/>
        </authorList>
    </citation>
    <scope>NUCLEOTIDE SEQUENCE</scope>
</reference>
<dbReference type="CDD" id="cd00170">
    <property type="entry name" value="SEC14"/>
    <property type="match status" value="1"/>
</dbReference>
<comment type="caution">
    <text evidence="2">The sequence shown here is derived from an EMBL/GenBank/DDBJ whole genome shotgun (WGS) entry which is preliminary data.</text>
</comment>
<dbReference type="PANTHER" id="PTHR46818:SF1">
    <property type="entry name" value="CHROMOSOME UNDETERMINED SCAFFOLD_125, WHOLE GENOME SHOTGUN SEQUENCE"/>
    <property type="match status" value="1"/>
</dbReference>
<dbReference type="InterPro" id="IPR001251">
    <property type="entry name" value="CRAL-TRIO_dom"/>
</dbReference>
<accession>A0A8S1WR35</accession>
<dbReference type="PROSITE" id="PS50191">
    <property type="entry name" value="CRAL_TRIO"/>
    <property type="match status" value="1"/>
</dbReference>
<sequence>MWDSYFKSASYVLSCDKGVLGQVLGGKDLRQVFLATVFVLDMIVQIENNNQFVKYSNFGMNKIYSQYNLERLRLQQSEKDSLKLERSDVKRGTGKNAIRKIFGIDEGSKHEYDIYEKQQLDAFKKEIEEERDLLTDEIILRFLYANHFDFPQAIKHMRNHQQWLSDPNNFKWSLNTEEMIKQGAIYVSGRGQGFKPIIVINADKFDITIYPIDDILRAISIVLMVVKDYMLVPGKVESWFVIVEAKNTTAFSVPFTHLNQIFDMLKLNFPCYLERMFILQPQTSIQITWQIVEQFIPYNSRHKIEFVTNDFSLMFNYIKPKQLEQRHGGRAPNVYDYWPPHVDDFSEVEYQIKEQQETKKIQEQINQLQKVMPFTSSIDVQISNLLRKQYKPKNKMYQEETHLETTNYYVNKSNSKTVFLNAPKVQQVISTQPRIQDQYELQQKQKPQEVNASFEQQFNTNYQAYPSQTQFNPNTQLSQQNFRQPVFQSRFVGSKTRLNETQNSQMLGSQNSNFQSRFVGPKTQHLLIKQDVSIIANREELISPQHSQIM</sequence>
<gene>
    <name evidence="2" type="ORF">POCTA_138.1.T0990065</name>
</gene>
<dbReference type="Proteomes" id="UP000683925">
    <property type="component" value="Unassembled WGS sequence"/>
</dbReference>